<dbReference type="RefSeq" id="WP_113679307.1">
    <property type="nucleotide sequence ID" value="NZ_CP030261.1"/>
</dbReference>
<feature type="chain" id="PRO_5017070793" description="YARHG domain-containing protein" evidence="1">
    <location>
        <begin position="23"/>
        <end position="386"/>
    </location>
</feature>
<proteinExistence type="predicted"/>
<protein>
    <recommendedName>
        <fullName evidence="4">YARHG domain-containing protein</fullName>
    </recommendedName>
</protein>
<name>A0A344LWU5_9FLAO</name>
<accession>A0A344LWU5</accession>
<sequence>MIKRIIMLLVCFQISYCTSAQTEIQKQMMFERINRDSRGSGILPKIAPIANKEELFNKAQVLPIFKVEFDRNYKVKLIQNKEYFLIFYLGRLYAFINNKDSRFFENTPVIQDILKFNEEKKEFFVVYFSDSFSTDGKYFNPLLSDKNVSFIIDKGYKSQTFEYLDLKYGSFNKYKERYRLDSIRENLNLEKIHDYFKNNYESFEYNCPKDTSLVLKTLMNQIRLSTKNFTKNQEAELFRRIKGKINPFELEINQLKETLTAAKISDSIILRIVSEAKNENKISTKPQSKVEGLYEYSIYNVNFTNELLEILTNEQFIDYKNYYDVFHPIVETYNRYYNNKYRYGYSKDILERLGVLKSNNLSEFKDYENKILIDCGCPPDKTIREN</sequence>
<evidence type="ECO:0000256" key="1">
    <source>
        <dbReference type="SAM" id="SignalP"/>
    </source>
</evidence>
<dbReference type="KEGG" id="ffl:HYN86_18035"/>
<gene>
    <name evidence="2" type="ORF">HYN86_18035</name>
</gene>
<dbReference type="EMBL" id="CP030261">
    <property type="protein sequence ID" value="AXB58387.1"/>
    <property type="molecule type" value="Genomic_DNA"/>
</dbReference>
<evidence type="ECO:0000313" key="3">
    <source>
        <dbReference type="Proteomes" id="UP000251561"/>
    </source>
</evidence>
<keyword evidence="3" id="KW-1185">Reference proteome</keyword>
<evidence type="ECO:0008006" key="4">
    <source>
        <dbReference type="Google" id="ProtNLM"/>
    </source>
</evidence>
<dbReference type="OrthoDB" id="1338731at2"/>
<dbReference type="Proteomes" id="UP000251561">
    <property type="component" value="Chromosome"/>
</dbReference>
<feature type="signal peptide" evidence="1">
    <location>
        <begin position="1"/>
        <end position="22"/>
    </location>
</feature>
<dbReference type="AlphaFoldDB" id="A0A344LWU5"/>
<keyword evidence="1" id="KW-0732">Signal</keyword>
<reference evidence="2 3" key="1">
    <citation type="submission" date="2018-06" db="EMBL/GenBank/DDBJ databases">
        <title>Genome sequencing of Flavobacterium.</title>
        <authorList>
            <person name="Baek M.-G."/>
            <person name="Yi H."/>
        </authorList>
    </citation>
    <scope>NUCLEOTIDE SEQUENCE [LARGE SCALE GENOMIC DNA]</scope>
    <source>
        <strain evidence="2 3">HYN0086</strain>
    </source>
</reference>
<evidence type="ECO:0000313" key="2">
    <source>
        <dbReference type="EMBL" id="AXB58387.1"/>
    </source>
</evidence>
<organism evidence="2 3">
    <name type="scientific">Flavobacterium fluviale</name>
    <dbReference type="NCBI Taxonomy" id="2249356"/>
    <lineage>
        <taxon>Bacteria</taxon>
        <taxon>Pseudomonadati</taxon>
        <taxon>Bacteroidota</taxon>
        <taxon>Flavobacteriia</taxon>
        <taxon>Flavobacteriales</taxon>
        <taxon>Flavobacteriaceae</taxon>
        <taxon>Flavobacterium</taxon>
    </lineage>
</organism>